<reference evidence="9 10" key="2">
    <citation type="submission" date="2015-02" db="EMBL/GenBank/DDBJ databases">
        <title>The complete genome of Sphingomonas hengshuiensis sp. WHSC-8 isolated from soil of Hengshui Lake.</title>
        <authorList>
            <person name="Wei S."/>
            <person name="Guo J."/>
            <person name="Su C."/>
            <person name="Wu R."/>
            <person name="Zhang Z."/>
            <person name="Liang K."/>
            <person name="Li H."/>
            <person name="Wang T."/>
            <person name="Liu H."/>
            <person name="Zhang C."/>
            <person name="Li Z."/>
            <person name="Wang Q."/>
            <person name="Meng J."/>
        </authorList>
    </citation>
    <scope>NUCLEOTIDE SEQUENCE [LARGE SCALE GENOMIC DNA]</scope>
    <source>
        <strain evidence="9 10">WHSC-8</strain>
    </source>
</reference>
<evidence type="ECO:0000256" key="7">
    <source>
        <dbReference type="PROSITE-ProRule" id="PRU10137"/>
    </source>
</evidence>
<name>A0A7U5BED1_9SPHN</name>
<dbReference type="Pfam" id="PF02796">
    <property type="entry name" value="HTH_7"/>
    <property type="match status" value="1"/>
</dbReference>
<reference evidence="9 10" key="1">
    <citation type="journal article" date="2015" name="Int. J. Syst. Evol. Microbiol.">
        <title>Sphingomonas hengshuiensis sp. nov., isolated from lake wetland.</title>
        <authorList>
            <person name="Wei S."/>
            <person name="Wang T."/>
            <person name="Liu H."/>
            <person name="Zhang C."/>
            <person name="Guo J."/>
            <person name="Wang Q."/>
            <person name="Liang K."/>
            <person name="Zhang Z."/>
        </authorList>
    </citation>
    <scope>NUCLEOTIDE SEQUENCE [LARGE SCALE GENOMIC DNA]</scope>
    <source>
        <strain evidence="9 10">WHSC-8</strain>
    </source>
</reference>
<dbReference type="InterPro" id="IPR036162">
    <property type="entry name" value="Resolvase-like_N_sf"/>
</dbReference>
<dbReference type="PANTHER" id="PTHR30461:SF26">
    <property type="entry name" value="RESOLVASE HOMOLOG YNEB"/>
    <property type="match status" value="1"/>
</dbReference>
<dbReference type="Proteomes" id="UP000032300">
    <property type="component" value="Chromosome"/>
</dbReference>
<dbReference type="InterPro" id="IPR006119">
    <property type="entry name" value="Resolv_N"/>
</dbReference>
<dbReference type="KEGG" id="sphi:TS85_00975"/>
<evidence type="ECO:0000256" key="4">
    <source>
        <dbReference type="ARBA" id="ARBA00023125"/>
    </source>
</evidence>
<dbReference type="SUPFAM" id="SSF53041">
    <property type="entry name" value="Resolvase-like"/>
    <property type="match status" value="1"/>
</dbReference>
<comment type="similarity">
    <text evidence="1">Belongs to the site-specific recombinase resolvase family.</text>
</comment>
<feature type="active site" description="O-(5'-phospho-DNA)-serine intermediate" evidence="6 7">
    <location>
        <position position="9"/>
    </location>
</feature>
<dbReference type="InterPro" id="IPR006118">
    <property type="entry name" value="Recombinase_CS"/>
</dbReference>
<dbReference type="CDD" id="cd03768">
    <property type="entry name" value="SR_ResInv"/>
    <property type="match status" value="1"/>
</dbReference>
<dbReference type="SMART" id="SM00857">
    <property type="entry name" value="Resolvase"/>
    <property type="match status" value="1"/>
</dbReference>
<keyword evidence="10" id="KW-1185">Reference proteome</keyword>
<evidence type="ECO:0000313" key="10">
    <source>
        <dbReference type="Proteomes" id="UP000032300"/>
    </source>
</evidence>
<accession>A0A7U5BED1</accession>
<keyword evidence="4" id="KW-0238">DNA-binding</keyword>
<sequence length="179" mass="19229">MIVGYARVSSAGQNLDVQEAVLAEAGCEKTFSEKQSGTTVTGRAALAAALDFVRAGDTLLVCRLDRLARSVADLHRIIERLNDKDVGFRVVQQAGIDTTSSTGKLTMAILGAVAEFETEIRKERQRDGIAKAKAAGVYKGRRATISADRVRELHTGGMRPVDIARELGIGRASVYRLLG</sequence>
<dbReference type="AlphaFoldDB" id="A0A7U5BED1"/>
<dbReference type="SUPFAM" id="SSF46689">
    <property type="entry name" value="Homeodomain-like"/>
    <property type="match status" value="1"/>
</dbReference>
<dbReference type="PROSITE" id="PS51736">
    <property type="entry name" value="RECOMBINASES_3"/>
    <property type="match status" value="1"/>
</dbReference>
<dbReference type="FunFam" id="3.40.50.1390:FF:000001">
    <property type="entry name" value="DNA recombinase"/>
    <property type="match status" value="1"/>
</dbReference>
<dbReference type="RefSeq" id="WP_044329861.1">
    <property type="nucleotide sequence ID" value="NZ_CP010836.1"/>
</dbReference>
<dbReference type="EMBL" id="CP010836">
    <property type="protein sequence ID" value="AJP70700.1"/>
    <property type="molecule type" value="Genomic_DNA"/>
</dbReference>
<evidence type="ECO:0000256" key="6">
    <source>
        <dbReference type="PIRSR" id="PIRSR606118-50"/>
    </source>
</evidence>
<keyword evidence="5" id="KW-0233">DNA recombination</keyword>
<dbReference type="PROSITE" id="PS00397">
    <property type="entry name" value="RECOMBINASES_1"/>
    <property type="match status" value="1"/>
</dbReference>
<evidence type="ECO:0000256" key="1">
    <source>
        <dbReference type="ARBA" id="ARBA00009913"/>
    </source>
</evidence>
<proteinExistence type="inferred from homology"/>
<dbReference type="Gene3D" id="3.40.50.1390">
    <property type="entry name" value="Resolvase, N-terminal catalytic domain"/>
    <property type="match status" value="1"/>
</dbReference>
<organism evidence="9 10">
    <name type="scientific">Sphingomonas hengshuiensis</name>
    <dbReference type="NCBI Taxonomy" id="1609977"/>
    <lineage>
        <taxon>Bacteria</taxon>
        <taxon>Pseudomonadati</taxon>
        <taxon>Pseudomonadota</taxon>
        <taxon>Alphaproteobacteria</taxon>
        <taxon>Sphingomonadales</taxon>
        <taxon>Sphingomonadaceae</taxon>
        <taxon>Sphingomonas</taxon>
    </lineage>
</organism>
<dbReference type="OrthoDB" id="114045at2"/>
<dbReference type="GO" id="GO:0003677">
    <property type="term" value="F:DNA binding"/>
    <property type="evidence" value="ECO:0007669"/>
    <property type="project" value="UniProtKB-KW"/>
</dbReference>
<evidence type="ECO:0000256" key="3">
    <source>
        <dbReference type="ARBA" id="ARBA00023100"/>
    </source>
</evidence>
<dbReference type="GO" id="GO:0000150">
    <property type="term" value="F:DNA strand exchange activity"/>
    <property type="evidence" value="ECO:0007669"/>
    <property type="project" value="UniProtKB-KW"/>
</dbReference>
<keyword evidence="2" id="KW-0229">DNA integration</keyword>
<evidence type="ECO:0000259" key="8">
    <source>
        <dbReference type="PROSITE" id="PS51736"/>
    </source>
</evidence>
<dbReference type="PANTHER" id="PTHR30461">
    <property type="entry name" value="DNA-INVERTASE FROM LAMBDOID PROPHAGE"/>
    <property type="match status" value="1"/>
</dbReference>
<keyword evidence="3" id="KW-0230">DNA invertase</keyword>
<dbReference type="PROSITE" id="PS00398">
    <property type="entry name" value="RECOMBINASES_2"/>
    <property type="match status" value="1"/>
</dbReference>
<dbReference type="GO" id="GO:0015074">
    <property type="term" value="P:DNA integration"/>
    <property type="evidence" value="ECO:0007669"/>
    <property type="project" value="UniProtKB-KW"/>
</dbReference>
<feature type="domain" description="Resolvase/invertase-type recombinase catalytic" evidence="8">
    <location>
        <begin position="1"/>
        <end position="136"/>
    </location>
</feature>
<gene>
    <name evidence="9" type="ORF">TS85_00975</name>
</gene>
<protein>
    <submittedName>
        <fullName evidence="9">Resolvase</fullName>
    </submittedName>
</protein>
<dbReference type="Pfam" id="PF00239">
    <property type="entry name" value="Resolvase"/>
    <property type="match status" value="1"/>
</dbReference>
<dbReference type="InterPro" id="IPR050639">
    <property type="entry name" value="SSR_resolvase"/>
</dbReference>
<dbReference type="Gene3D" id="1.10.10.60">
    <property type="entry name" value="Homeodomain-like"/>
    <property type="match status" value="1"/>
</dbReference>
<evidence type="ECO:0000256" key="2">
    <source>
        <dbReference type="ARBA" id="ARBA00022908"/>
    </source>
</evidence>
<dbReference type="InterPro" id="IPR006120">
    <property type="entry name" value="Resolvase_HTH_dom"/>
</dbReference>
<dbReference type="InterPro" id="IPR009057">
    <property type="entry name" value="Homeodomain-like_sf"/>
</dbReference>
<evidence type="ECO:0000313" key="9">
    <source>
        <dbReference type="EMBL" id="AJP70700.1"/>
    </source>
</evidence>
<evidence type="ECO:0000256" key="5">
    <source>
        <dbReference type="ARBA" id="ARBA00023172"/>
    </source>
</evidence>